<evidence type="ECO:0000313" key="2">
    <source>
        <dbReference type="Proteomes" id="UP001165186"/>
    </source>
</evidence>
<gene>
    <name evidence="1" type="primary">g8275</name>
    <name evidence="1" type="ORF">NpPPO83_00008275</name>
</gene>
<accession>A0ACB5RT83</accession>
<reference evidence="1" key="1">
    <citation type="submission" date="2024-09" db="EMBL/GenBank/DDBJ databases">
        <title>Draft Genome Sequences of Neofusicoccum parvum.</title>
        <authorList>
            <person name="Ashida A."/>
            <person name="Camagna M."/>
            <person name="Tanaka A."/>
            <person name="Takemoto D."/>
        </authorList>
    </citation>
    <scope>NUCLEOTIDE SEQUENCE</scope>
    <source>
        <strain evidence="1">PPO83</strain>
    </source>
</reference>
<evidence type="ECO:0000313" key="1">
    <source>
        <dbReference type="EMBL" id="GME23734.1"/>
    </source>
</evidence>
<organism evidence="1 2">
    <name type="scientific">Neofusicoccum parvum</name>
    <dbReference type="NCBI Taxonomy" id="310453"/>
    <lineage>
        <taxon>Eukaryota</taxon>
        <taxon>Fungi</taxon>
        <taxon>Dikarya</taxon>
        <taxon>Ascomycota</taxon>
        <taxon>Pezizomycotina</taxon>
        <taxon>Dothideomycetes</taxon>
        <taxon>Dothideomycetes incertae sedis</taxon>
        <taxon>Botryosphaeriales</taxon>
        <taxon>Botryosphaeriaceae</taxon>
        <taxon>Neofusicoccum</taxon>
    </lineage>
</organism>
<comment type="caution">
    <text evidence="1">The sequence shown here is derived from an EMBL/GenBank/DDBJ whole genome shotgun (WGS) entry which is preliminary data.</text>
</comment>
<dbReference type="EMBL" id="BSXG01000008">
    <property type="protein sequence ID" value="GME23734.1"/>
    <property type="molecule type" value="Genomic_DNA"/>
</dbReference>
<proteinExistence type="predicted"/>
<keyword evidence="2" id="KW-1185">Reference proteome</keyword>
<dbReference type="Proteomes" id="UP001165186">
    <property type="component" value="Unassembled WGS sequence"/>
</dbReference>
<name>A0ACB5RT83_9PEZI</name>
<protein>
    <submittedName>
        <fullName evidence="1">Peptidase M43</fullName>
    </submittedName>
</protein>
<sequence length="237" mass="26379">MGKKAYEQLGKLYYHVILAEGNKTTDFITAELLKQQTDVLNAGFVAMGYHFNLVETTRNVNASWFYNATQLSKFETDMKTTLRRGDKKALNVYIVGLWDSSISAWSTLPLELSFNVPNDGIVLHNSVLLGGDSKVWTLGKTLIHEAGHWVGLSHTFSGGCENNFDYVDDTPLEAVPAASWDALGGCPEGRDSCPDDPGLDPIHNYMDYTSDECRTEFTPGQVAYAHDEMETHRDVFV</sequence>